<name>A0ABN6CJX0_9ACTN</name>
<gene>
    <name evidence="1" type="ORF">Aiant_58630</name>
</gene>
<organism evidence="1 2">
    <name type="scientific">Actinoplanes ianthinogenes</name>
    <dbReference type="NCBI Taxonomy" id="122358"/>
    <lineage>
        <taxon>Bacteria</taxon>
        <taxon>Bacillati</taxon>
        <taxon>Actinomycetota</taxon>
        <taxon>Actinomycetes</taxon>
        <taxon>Micromonosporales</taxon>
        <taxon>Micromonosporaceae</taxon>
        <taxon>Actinoplanes</taxon>
    </lineage>
</organism>
<accession>A0ABN6CJX0</accession>
<keyword evidence="2" id="KW-1185">Reference proteome</keyword>
<evidence type="ECO:0000313" key="2">
    <source>
        <dbReference type="Proteomes" id="UP000676967"/>
    </source>
</evidence>
<sequence length="54" mass="6366">MVPEISLQLAQQRGAELRQEAEAYRRAREAAGGRRPRWRFLALRRRSFLRSRAA</sequence>
<dbReference type="EMBL" id="AP023356">
    <property type="protein sequence ID" value="BCJ45206.1"/>
    <property type="molecule type" value="Genomic_DNA"/>
</dbReference>
<evidence type="ECO:0000313" key="1">
    <source>
        <dbReference type="EMBL" id="BCJ45206.1"/>
    </source>
</evidence>
<protein>
    <submittedName>
        <fullName evidence="1">Uncharacterized protein</fullName>
    </submittedName>
</protein>
<dbReference type="RefSeq" id="WP_189334805.1">
    <property type="nucleotide sequence ID" value="NZ_AP023356.1"/>
</dbReference>
<dbReference type="Proteomes" id="UP000676967">
    <property type="component" value="Chromosome"/>
</dbReference>
<reference evidence="1 2" key="1">
    <citation type="submission" date="2020-08" db="EMBL/GenBank/DDBJ databases">
        <title>Whole genome shotgun sequence of Actinoplanes ianthinogenes NBRC 13996.</title>
        <authorList>
            <person name="Komaki H."/>
            <person name="Tamura T."/>
        </authorList>
    </citation>
    <scope>NUCLEOTIDE SEQUENCE [LARGE SCALE GENOMIC DNA]</scope>
    <source>
        <strain evidence="1 2">NBRC 13996</strain>
    </source>
</reference>
<proteinExistence type="predicted"/>